<dbReference type="SUPFAM" id="SSF50129">
    <property type="entry name" value="GroES-like"/>
    <property type="match status" value="1"/>
</dbReference>
<dbReference type="InterPro" id="IPR049900">
    <property type="entry name" value="PKS_mFAS_DH"/>
</dbReference>
<comment type="caution">
    <text evidence="6">The sequence shown here is derived from an EMBL/GenBank/DDBJ whole genome shotgun (WGS) entry which is preliminary data.</text>
</comment>
<gene>
    <name evidence="6" type="ORF">ACFQGO_38835</name>
</gene>
<dbReference type="SMART" id="SM00826">
    <property type="entry name" value="PKS_DH"/>
    <property type="match status" value="1"/>
</dbReference>
<dbReference type="InterPro" id="IPR020807">
    <property type="entry name" value="PKS_DH"/>
</dbReference>
<dbReference type="EMBL" id="JBHSNZ010000089">
    <property type="protein sequence ID" value="MFC5813384.1"/>
    <property type="molecule type" value="Genomic_DNA"/>
</dbReference>
<evidence type="ECO:0000256" key="1">
    <source>
        <dbReference type="ARBA" id="ARBA00004792"/>
    </source>
</evidence>
<dbReference type="Pfam" id="PF22953">
    <property type="entry name" value="SpnB_Rossmann"/>
    <property type="match status" value="1"/>
</dbReference>
<dbReference type="CDD" id="cd05195">
    <property type="entry name" value="enoyl_red"/>
    <property type="match status" value="1"/>
</dbReference>
<feature type="active site" description="Proton acceptor; for dehydratase activity" evidence="4">
    <location>
        <position position="239"/>
    </location>
</feature>
<organism evidence="6 7">
    <name type="scientific">Streptomyces heilongjiangensis</name>
    <dbReference type="NCBI Taxonomy" id="945052"/>
    <lineage>
        <taxon>Bacteria</taxon>
        <taxon>Bacillati</taxon>
        <taxon>Actinomycetota</taxon>
        <taxon>Actinomycetes</taxon>
        <taxon>Kitasatosporales</taxon>
        <taxon>Streptomycetaceae</taxon>
        <taxon>Streptomyces</taxon>
    </lineage>
</organism>
<dbReference type="Gene3D" id="3.30.70.3290">
    <property type="match status" value="1"/>
</dbReference>
<dbReference type="SMART" id="SM00829">
    <property type="entry name" value="PKS_ER"/>
    <property type="match status" value="1"/>
</dbReference>
<feature type="non-terminal residue" evidence="6">
    <location>
        <position position="1"/>
    </location>
</feature>
<dbReference type="SUPFAM" id="SSF52151">
    <property type="entry name" value="FabD/lysophospholipase-like"/>
    <property type="match status" value="1"/>
</dbReference>
<dbReference type="InterPro" id="IPR049552">
    <property type="entry name" value="PKS_DH_N"/>
</dbReference>
<reference evidence="7" key="1">
    <citation type="journal article" date="2019" name="Int. J. Syst. Evol. Microbiol.">
        <title>The Global Catalogue of Microorganisms (GCM) 10K type strain sequencing project: providing services to taxonomists for standard genome sequencing and annotation.</title>
        <authorList>
            <consortium name="The Broad Institute Genomics Platform"/>
            <consortium name="The Broad Institute Genome Sequencing Center for Infectious Disease"/>
            <person name="Wu L."/>
            <person name="Ma J."/>
        </authorList>
    </citation>
    <scope>NUCLEOTIDE SEQUENCE [LARGE SCALE GENOMIC DNA]</scope>
    <source>
        <strain evidence="7">JCM 9918</strain>
    </source>
</reference>
<dbReference type="Pfam" id="PF00698">
    <property type="entry name" value="Acyl_transf_1"/>
    <property type="match status" value="1"/>
</dbReference>
<evidence type="ECO:0000313" key="6">
    <source>
        <dbReference type="EMBL" id="MFC5813384.1"/>
    </source>
</evidence>
<dbReference type="InterPro" id="IPR042104">
    <property type="entry name" value="PKS_dehydratase_sf"/>
</dbReference>
<feature type="domain" description="PKS/mFAS DH" evidence="5">
    <location>
        <begin position="207"/>
        <end position="488"/>
    </location>
</feature>
<feature type="non-terminal residue" evidence="6">
    <location>
        <position position="812"/>
    </location>
</feature>
<dbReference type="PROSITE" id="PS52019">
    <property type="entry name" value="PKS_MFAS_DH"/>
    <property type="match status" value="1"/>
</dbReference>
<dbReference type="Pfam" id="PF21089">
    <property type="entry name" value="PKS_DH_N"/>
    <property type="match status" value="1"/>
</dbReference>
<evidence type="ECO:0000256" key="3">
    <source>
        <dbReference type="ARBA" id="ARBA00023268"/>
    </source>
</evidence>
<dbReference type="SMART" id="SM00827">
    <property type="entry name" value="PKS_AT"/>
    <property type="match status" value="1"/>
</dbReference>
<dbReference type="Gene3D" id="3.40.366.10">
    <property type="entry name" value="Malonyl-Coenzyme A Acyl Carrier Protein, domain 2"/>
    <property type="match status" value="1"/>
</dbReference>
<dbReference type="InterPro" id="IPR001227">
    <property type="entry name" value="Ac_transferase_dom_sf"/>
</dbReference>
<dbReference type="Gene3D" id="3.90.180.10">
    <property type="entry name" value="Medium-chain alcohol dehydrogenases, catalytic domain"/>
    <property type="match status" value="1"/>
</dbReference>
<dbReference type="InterPro" id="IPR014043">
    <property type="entry name" value="Acyl_transferase_dom"/>
</dbReference>
<dbReference type="InterPro" id="IPR036291">
    <property type="entry name" value="NAD(P)-bd_dom_sf"/>
</dbReference>
<dbReference type="PANTHER" id="PTHR43775">
    <property type="entry name" value="FATTY ACID SYNTHASE"/>
    <property type="match status" value="1"/>
</dbReference>
<feature type="region of interest" description="C-terminal hotdog fold" evidence="4">
    <location>
        <begin position="350"/>
        <end position="488"/>
    </location>
</feature>
<proteinExistence type="predicted"/>
<keyword evidence="2" id="KW-0808">Transferase</keyword>
<dbReference type="InterPro" id="IPR050091">
    <property type="entry name" value="PKS_NRPS_Biosynth_Enz"/>
</dbReference>
<dbReference type="Gene3D" id="3.10.129.110">
    <property type="entry name" value="Polyketide synthase dehydratase"/>
    <property type="match status" value="1"/>
</dbReference>
<name>A0ABW1BJJ4_9ACTN</name>
<accession>A0ABW1BJJ4</accession>
<feature type="region of interest" description="N-terminal hotdog fold" evidence="4">
    <location>
        <begin position="207"/>
        <end position="331"/>
    </location>
</feature>
<protein>
    <submittedName>
        <fullName evidence="6">Polyketide synthase dehydratase domain-containing protein</fullName>
    </submittedName>
</protein>
<dbReference type="Proteomes" id="UP001596112">
    <property type="component" value="Unassembled WGS sequence"/>
</dbReference>
<dbReference type="PANTHER" id="PTHR43775:SF51">
    <property type="entry name" value="INACTIVE PHENOLPHTHIOCEROL SYNTHESIS POLYKETIDE SYNTHASE TYPE I PKS1-RELATED"/>
    <property type="match status" value="1"/>
</dbReference>
<dbReference type="RefSeq" id="WP_380970147.1">
    <property type="nucleotide sequence ID" value="NZ_JBHSNZ010000089.1"/>
</dbReference>
<dbReference type="InterPro" id="IPR016035">
    <property type="entry name" value="Acyl_Trfase/lysoPLipase"/>
</dbReference>
<dbReference type="InterPro" id="IPR013154">
    <property type="entry name" value="ADH-like_N"/>
</dbReference>
<evidence type="ECO:0000256" key="4">
    <source>
        <dbReference type="PROSITE-ProRule" id="PRU01363"/>
    </source>
</evidence>
<dbReference type="InterPro" id="IPR011032">
    <property type="entry name" value="GroES-like_sf"/>
</dbReference>
<dbReference type="SUPFAM" id="SSF51735">
    <property type="entry name" value="NAD(P)-binding Rossmann-fold domains"/>
    <property type="match status" value="1"/>
</dbReference>
<dbReference type="Pfam" id="PF14765">
    <property type="entry name" value="PS-DH"/>
    <property type="match status" value="1"/>
</dbReference>
<dbReference type="InterPro" id="IPR055123">
    <property type="entry name" value="SpnB-like_Rossmann"/>
</dbReference>
<dbReference type="Pfam" id="PF08240">
    <property type="entry name" value="ADH_N"/>
    <property type="match status" value="1"/>
</dbReference>
<dbReference type="InterPro" id="IPR049551">
    <property type="entry name" value="PKS_DH_C"/>
</dbReference>
<feature type="active site" description="Proton donor; for dehydratase activity" evidence="4">
    <location>
        <position position="411"/>
    </location>
</feature>
<evidence type="ECO:0000313" key="7">
    <source>
        <dbReference type="Proteomes" id="UP001596112"/>
    </source>
</evidence>
<evidence type="ECO:0000259" key="5">
    <source>
        <dbReference type="PROSITE" id="PS52019"/>
    </source>
</evidence>
<sequence>AGAVEEIADRFRADGRKVTALRVSHAFHSPLMEPMLAEFRAVAQELTYGRPSLPMVSTVTGETVTAEELTDPEYWVRHVRRPVRFADAVRVLAGQGVTRFLEAGPDGTLTALAQGALDEPAEGTGATLSVPSLRKDKPEAVALLTAVAGLFAHGADVDWPAVVPRTGRVRPVDLPTYAFQRKTYWPTPAEGRHVRDVSGLGLSVTGHPLLGAALAPADSDGVVFTGVLSPRRHPWLRDHVVGGTVLFPGTGFLELVLRGADQVGCDRIDDLTIAVPLVLPDRGGVRIQVVVHGPDPSGSRAVSVFSRPDDTEDAPWTLHATGSVSSTFHTTADQRPTLAYDFAVWPPQDAVPEPMETAYERLTALGLAYGPVFQGLRAMWRRGEEIFAEVALPDAHDDLADRFGIHPALLDSALHAVLLALPGSDDTLRLPFSWTGVSLWASGARHLRVRFTGRGADTVALELADTTGGPVASVETLVLREAGPLAPQNAAARADALYQVDWIKAPTPLATPAEGPLPSVGHTLPDPGSDLADGDVFVRIEPPDADGAVGAVHAVTVRALELVRGWLAEERFEGSRLVVVTEGAVGVDGPPAVPALAAVWGLVRAARAENPGRFALLDTDGSAESWAVARTALASGEPEIAVRGGTVSVPRLTRASSRTELPLPAQESAWRLDIAEKGTLEGLALVPVEQGELGAGQVRVAVRAAGVNFRDVLNALGMYPGDARDFGLEGAGVVTEVGAGVTGLAVGDRVFGMFSGAFGPVAVADARTVARVPEGWTFAQAASVPIVFLTAYYALADLGGLRAGERILVHAA</sequence>
<dbReference type="Gene3D" id="3.40.50.11460">
    <property type="match status" value="1"/>
</dbReference>
<keyword evidence="3" id="KW-0511">Multifunctional enzyme</keyword>
<keyword evidence="7" id="KW-1185">Reference proteome</keyword>
<comment type="pathway">
    <text evidence="1">Antibiotic biosynthesis.</text>
</comment>
<evidence type="ECO:0000256" key="2">
    <source>
        <dbReference type="ARBA" id="ARBA00022679"/>
    </source>
</evidence>
<dbReference type="InterPro" id="IPR020843">
    <property type="entry name" value="ER"/>
</dbReference>